<evidence type="ECO:0000256" key="1">
    <source>
        <dbReference type="ARBA" id="ARBA00022679"/>
    </source>
</evidence>
<dbReference type="GO" id="GO:0004519">
    <property type="term" value="F:endonuclease activity"/>
    <property type="evidence" value="ECO:0007669"/>
    <property type="project" value="UniProtKB-KW"/>
</dbReference>
<keyword evidence="3" id="KW-0540">Nuclease</keyword>
<evidence type="ECO:0000313" key="9">
    <source>
        <dbReference type="Proteomes" id="UP000740883"/>
    </source>
</evidence>
<protein>
    <submittedName>
        <fullName evidence="8">Retrovirus-related Pol polyprotein from transposon</fullName>
    </submittedName>
</protein>
<evidence type="ECO:0000256" key="2">
    <source>
        <dbReference type="ARBA" id="ARBA00022695"/>
    </source>
</evidence>
<keyword evidence="2" id="KW-0548">Nucleotidyltransferase</keyword>
<dbReference type="InterPro" id="IPR043502">
    <property type="entry name" value="DNA/RNA_pol_sf"/>
</dbReference>
<reference evidence="8 9" key="1">
    <citation type="journal article" date="2020" name="Genome Biol. Evol.">
        <title>Comparative genomics of strictly vertically transmitted, feminizing microsporidia endosymbionts of amphipod crustaceans.</title>
        <authorList>
            <person name="Cormier A."/>
            <person name="Chebbi M.A."/>
            <person name="Giraud I."/>
            <person name="Wattier R."/>
            <person name="Teixeira M."/>
            <person name="Gilbert C."/>
            <person name="Rigaud T."/>
            <person name="Cordaux R."/>
        </authorList>
    </citation>
    <scope>NUCLEOTIDE SEQUENCE [LARGE SCALE GENOMIC DNA]</scope>
    <source>
        <strain evidence="8 9">Ou3-Ou53</strain>
    </source>
</reference>
<gene>
    <name evidence="8" type="primary">POL_16</name>
    <name evidence="8" type="ORF">NGRA_2035</name>
</gene>
<dbReference type="InterPro" id="IPR041373">
    <property type="entry name" value="RT_RNaseH"/>
</dbReference>
<dbReference type="OrthoDB" id="2194934at2759"/>
<keyword evidence="4" id="KW-0255">Endonuclease</keyword>
<dbReference type="GO" id="GO:0016787">
    <property type="term" value="F:hydrolase activity"/>
    <property type="evidence" value="ECO:0007669"/>
    <property type="project" value="UniProtKB-KW"/>
</dbReference>
<evidence type="ECO:0000313" key="8">
    <source>
        <dbReference type="EMBL" id="KAF9762408.1"/>
    </source>
</evidence>
<dbReference type="AlphaFoldDB" id="A0A9P6KZ09"/>
<organism evidence="8 9">
    <name type="scientific">Nosema granulosis</name>
    <dbReference type="NCBI Taxonomy" id="83296"/>
    <lineage>
        <taxon>Eukaryota</taxon>
        <taxon>Fungi</taxon>
        <taxon>Fungi incertae sedis</taxon>
        <taxon>Microsporidia</taxon>
        <taxon>Nosematidae</taxon>
        <taxon>Nosema</taxon>
    </lineage>
</organism>
<dbReference type="Pfam" id="PF17917">
    <property type="entry name" value="RT_RNaseH"/>
    <property type="match status" value="1"/>
</dbReference>
<dbReference type="EMBL" id="SBJO01000175">
    <property type="protein sequence ID" value="KAF9762408.1"/>
    <property type="molecule type" value="Genomic_DNA"/>
</dbReference>
<keyword evidence="6" id="KW-0695">RNA-directed DNA polymerase</keyword>
<keyword evidence="1" id="KW-0808">Transferase</keyword>
<evidence type="ECO:0000256" key="4">
    <source>
        <dbReference type="ARBA" id="ARBA00022759"/>
    </source>
</evidence>
<accession>A0A9P6KZ09</accession>
<feature type="domain" description="Reverse transcriptase RNase H-like" evidence="7">
    <location>
        <begin position="2"/>
        <end position="50"/>
    </location>
</feature>
<comment type="caution">
    <text evidence="8">The sequence shown here is derived from an EMBL/GenBank/DDBJ whole genome shotgun (WGS) entry which is preliminary data.</text>
</comment>
<evidence type="ECO:0000259" key="7">
    <source>
        <dbReference type="Pfam" id="PF17917"/>
    </source>
</evidence>
<keyword evidence="5" id="KW-0378">Hydrolase</keyword>
<sequence>MAWAIKHYDLYLKGRKFKVITDHTAHTAAKTKHIFGNMKLERMRGELQSYNFTIHYKKETELVEVDAVSRIHETPDQIRDLKLPRNVLVDSKGTWYYKVNDTETKLFPAVDERL</sequence>
<name>A0A9P6KZ09_9MICR</name>
<proteinExistence type="predicted"/>
<dbReference type="GO" id="GO:0003964">
    <property type="term" value="F:RNA-directed DNA polymerase activity"/>
    <property type="evidence" value="ECO:0007669"/>
    <property type="project" value="UniProtKB-KW"/>
</dbReference>
<evidence type="ECO:0000256" key="3">
    <source>
        <dbReference type="ARBA" id="ARBA00022722"/>
    </source>
</evidence>
<dbReference type="Proteomes" id="UP000740883">
    <property type="component" value="Unassembled WGS sequence"/>
</dbReference>
<keyword evidence="9" id="KW-1185">Reference proteome</keyword>
<dbReference type="SUPFAM" id="SSF56672">
    <property type="entry name" value="DNA/RNA polymerases"/>
    <property type="match status" value="1"/>
</dbReference>
<evidence type="ECO:0000256" key="5">
    <source>
        <dbReference type="ARBA" id="ARBA00022801"/>
    </source>
</evidence>
<evidence type="ECO:0000256" key="6">
    <source>
        <dbReference type="ARBA" id="ARBA00022918"/>
    </source>
</evidence>